<dbReference type="VEuPathDB" id="CryptoDB:Vbra_9793"/>
<feature type="compositionally biased region" description="Basic residues" evidence="1">
    <location>
        <begin position="606"/>
        <end position="618"/>
    </location>
</feature>
<dbReference type="EMBL" id="CDMY01000603">
    <property type="protein sequence ID" value="CEM25737.1"/>
    <property type="molecule type" value="Genomic_DNA"/>
</dbReference>
<evidence type="ECO:0000313" key="2">
    <source>
        <dbReference type="EMBL" id="CEM25737.1"/>
    </source>
</evidence>
<feature type="compositionally biased region" description="Low complexity" evidence="1">
    <location>
        <begin position="290"/>
        <end position="301"/>
    </location>
</feature>
<sequence>MPRPGTRPMDEHDEKREHCQALEVPEETIEAEEPLSADPDGNESETGGGAQPEEASPAEDEDTERPDDAEEGPVSAAEDADNTPAVIVHEPQATSSLREQEEEEGEEDEFDFYPKRPIADDEDDDFFPGPPKRPKSRSLADSGKRKVVTHVPEAAPPAKEDEDETQNPPSRPPTRNEVRGASFLCKRFLLHHLSAEARLSPPVSPRSARGKKRPKTRQKTAGSEGKGRPKAAAAAGGDGGGCARMRGQSIVEASVESHVLTPSVWGPDSPLLMPRRAATAAGSKRHSSVASVASVSSSHSHTLPPVSFTKQGIPPHPRTLLDSLGPFPFLIYDSSAHSETPQRPDGGIMRVRKRRGGKGRDREIEDEEAIRKKEALLDEWTVQHQYLPRLRANALEFNFKRQHRTQEEEYSDRMFFSTQGRLRLLYGAARKRQQGLATSTSEGDLPRVSAFEAQKVIRDWAKLTDYPTLFVSPVKTRTARNRAADFTIYKQATSDVKDLTEQFRPFAQKDLTEALNKLPRQLDDDSTDFEKTLKELFAKKQQETANIQNMLDFLPEDLPSPKQQPRRSVYQRSPSVWQSPTDAARRRSSIAVFGHGSPSSPTSRLGSRRPTLKPKRSMTRGMSLWTPSGKSTAQARLHSIAVTAAECEKRESP</sequence>
<feature type="region of interest" description="Disordered" evidence="1">
    <location>
        <begin position="556"/>
        <end position="635"/>
    </location>
</feature>
<keyword evidence="3" id="KW-1185">Reference proteome</keyword>
<feature type="region of interest" description="Disordered" evidence="1">
    <location>
        <begin position="1"/>
        <end position="179"/>
    </location>
</feature>
<feature type="compositionally biased region" description="Basic and acidic residues" evidence="1">
    <location>
        <begin position="8"/>
        <end position="20"/>
    </location>
</feature>
<feature type="region of interest" description="Disordered" evidence="1">
    <location>
        <begin position="335"/>
        <end position="364"/>
    </location>
</feature>
<dbReference type="Proteomes" id="UP000041254">
    <property type="component" value="Unassembled WGS sequence"/>
</dbReference>
<feature type="region of interest" description="Disordered" evidence="1">
    <location>
        <begin position="290"/>
        <end position="311"/>
    </location>
</feature>
<gene>
    <name evidence="2" type="ORF">Vbra_9793</name>
</gene>
<accession>A0A0G4G9P2</accession>
<dbReference type="AlphaFoldDB" id="A0A0G4G9P2"/>
<name>A0A0G4G9P2_VITBC</name>
<evidence type="ECO:0000313" key="3">
    <source>
        <dbReference type="Proteomes" id="UP000041254"/>
    </source>
</evidence>
<protein>
    <submittedName>
        <fullName evidence="2">Uncharacterized protein</fullName>
    </submittedName>
</protein>
<feature type="compositionally biased region" description="Polar residues" evidence="1">
    <location>
        <begin position="570"/>
        <end position="581"/>
    </location>
</feature>
<feature type="compositionally biased region" description="Basic residues" evidence="1">
    <location>
        <begin position="208"/>
        <end position="218"/>
    </location>
</feature>
<feature type="compositionally biased region" description="Acidic residues" evidence="1">
    <location>
        <begin position="56"/>
        <end position="71"/>
    </location>
</feature>
<feature type="compositionally biased region" description="Polar residues" evidence="1">
    <location>
        <begin position="625"/>
        <end position="634"/>
    </location>
</feature>
<organism evidence="2 3">
    <name type="scientific">Vitrella brassicaformis (strain CCMP3155)</name>
    <dbReference type="NCBI Taxonomy" id="1169540"/>
    <lineage>
        <taxon>Eukaryota</taxon>
        <taxon>Sar</taxon>
        <taxon>Alveolata</taxon>
        <taxon>Colpodellida</taxon>
        <taxon>Vitrellaceae</taxon>
        <taxon>Vitrella</taxon>
    </lineage>
</organism>
<proteinExistence type="predicted"/>
<reference evidence="2 3" key="1">
    <citation type="submission" date="2014-11" db="EMBL/GenBank/DDBJ databases">
        <authorList>
            <person name="Zhu J."/>
            <person name="Qi W."/>
            <person name="Song R."/>
        </authorList>
    </citation>
    <scope>NUCLEOTIDE SEQUENCE [LARGE SCALE GENOMIC DNA]</scope>
</reference>
<dbReference type="InParanoid" id="A0A0G4G9P2"/>
<evidence type="ECO:0000256" key="1">
    <source>
        <dbReference type="SAM" id="MobiDB-lite"/>
    </source>
</evidence>
<feature type="region of interest" description="Disordered" evidence="1">
    <location>
        <begin position="194"/>
        <end position="244"/>
    </location>
</feature>
<feature type="compositionally biased region" description="Acidic residues" evidence="1">
    <location>
        <begin position="100"/>
        <end position="111"/>
    </location>
</feature>
<feature type="compositionally biased region" description="Acidic residues" evidence="1">
    <location>
        <begin position="24"/>
        <end position="43"/>
    </location>
</feature>